<dbReference type="Proteomes" id="UP000006757">
    <property type="component" value="Unassembled WGS sequence"/>
</dbReference>
<dbReference type="OrthoDB" id="10263226at2759"/>
<dbReference type="GO" id="GO:0032389">
    <property type="term" value="C:MutLalpha complex"/>
    <property type="evidence" value="ECO:0007669"/>
    <property type="project" value="TreeGrafter"/>
</dbReference>
<dbReference type="InterPro" id="IPR013507">
    <property type="entry name" value="DNA_mismatch_S5_2-like"/>
</dbReference>
<dbReference type="InterPro" id="IPR038973">
    <property type="entry name" value="MutL/Mlh/Pms-like"/>
</dbReference>
<dbReference type="InterPro" id="IPR014721">
    <property type="entry name" value="Ribsml_uS5_D2-typ_fold_subgr"/>
</dbReference>
<dbReference type="InterPro" id="IPR032189">
    <property type="entry name" value="Mlh1_C"/>
</dbReference>
<feature type="region of interest" description="Disordered" evidence="1">
    <location>
        <begin position="111"/>
        <end position="133"/>
    </location>
</feature>
<dbReference type="eggNOG" id="KOG1979">
    <property type="taxonomic scope" value="Eukaryota"/>
</dbReference>
<feature type="compositionally biased region" description="Basic and acidic residues" evidence="1">
    <location>
        <begin position="120"/>
        <end position="133"/>
    </location>
</feature>
<evidence type="ECO:0000313" key="3">
    <source>
        <dbReference type="EMBL" id="EKD02474.1"/>
    </source>
</evidence>
<dbReference type="STRING" id="1220162.K1WMX0"/>
<dbReference type="GO" id="GO:0016887">
    <property type="term" value="F:ATP hydrolysis activity"/>
    <property type="evidence" value="ECO:0007669"/>
    <property type="project" value="InterPro"/>
</dbReference>
<dbReference type="Gene3D" id="3.30.230.10">
    <property type="match status" value="1"/>
</dbReference>
<sequence length="478" mass="52489">MPLRKRAFRSTSDEYGRILDVVTKYAIHNPHVSWHGIAAADLSTNANSTAKANISHLISSTLAQELIQIPDTTFDAKLGTRCHGWISDGNWAPKKGGFILFINSEACTDVTNTRSPGGQHKAEKGSRGRIRDGTGEGRVAVHLSEVGRHPTPSDASLRIDPAKIDVNVHPTKSEVHFLNEDEIVVAVVGAVEQALANANTSRTFAVQTVSTSKSDTPARRAAAPNYKVRMDPANRTLHSMVAVVNPSQIAGPEDTSRTVDATECDFTSIQELRQAVADNSSSGLSEMLATHAFVGGECFAGPADPRDEHFYQLGLQQFGGIGRLKLEPPPPLSELIKVAAEAEPDIAKAGLSVDQVVQMLDEYFSITVSADGHLEAIPLLLKGYTPDLDRLPHFLLSLAHRVVWDDEKECFDTILREIGFFYSPRPFGSPPEDGAHRQWQLEHVLFPSFRRTQWPRRLKPSAKQVANLPDLFRVFERC</sequence>
<accession>K1WMX0</accession>
<dbReference type="GO" id="GO:0030983">
    <property type="term" value="F:mismatched DNA binding"/>
    <property type="evidence" value="ECO:0007669"/>
    <property type="project" value="InterPro"/>
</dbReference>
<comment type="caution">
    <text evidence="3">The sequence shown here is derived from an EMBL/GenBank/DDBJ whole genome shotgun (WGS) entry which is preliminary data.</text>
</comment>
<dbReference type="PANTHER" id="PTHR10073">
    <property type="entry name" value="DNA MISMATCH REPAIR PROTEIN MLH, PMS, MUTL"/>
    <property type="match status" value="1"/>
</dbReference>
<dbReference type="SUPFAM" id="SSF54211">
    <property type="entry name" value="Ribosomal protein S5 domain 2-like"/>
    <property type="match status" value="1"/>
</dbReference>
<proteinExistence type="predicted"/>
<dbReference type="Pfam" id="PF01119">
    <property type="entry name" value="DNA_mis_repair"/>
    <property type="match status" value="1"/>
</dbReference>
<dbReference type="AlphaFoldDB" id="K1WMX0"/>
<reference evidence="3 4" key="1">
    <citation type="journal article" date="2012" name="Eukaryot. Cell">
        <title>Genome sequence of the Trichosporon asahii environmental strain CBS 8904.</title>
        <authorList>
            <person name="Yang R.Y."/>
            <person name="Li H.T."/>
            <person name="Zhu H."/>
            <person name="Zhou G.P."/>
            <person name="Wang M."/>
            <person name="Wang L."/>
        </authorList>
    </citation>
    <scope>NUCLEOTIDE SEQUENCE [LARGE SCALE GENOMIC DNA]</scope>
    <source>
        <strain evidence="3 4">CBS 8904</strain>
    </source>
</reference>
<dbReference type="GO" id="GO:0006298">
    <property type="term" value="P:mismatch repair"/>
    <property type="evidence" value="ECO:0007669"/>
    <property type="project" value="InterPro"/>
</dbReference>
<name>K1WMX0_TRIAC</name>
<evidence type="ECO:0000313" key="4">
    <source>
        <dbReference type="Proteomes" id="UP000006757"/>
    </source>
</evidence>
<dbReference type="FunCoup" id="K1WMX0">
    <property type="interactions" value="320"/>
</dbReference>
<dbReference type="PANTHER" id="PTHR10073:SF12">
    <property type="entry name" value="DNA MISMATCH REPAIR PROTEIN MLH1"/>
    <property type="match status" value="1"/>
</dbReference>
<evidence type="ECO:0000256" key="1">
    <source>
        <dbReference type="SAM" id="MobiDB-lite"/>
    </source>
</evidence>
<keyword evidence="4" id="KW-1185">Reference proteome</keyword>
<dbReference type="OMA" id="MCLIQHE"/>
<organism evidence="3 4">
    <name type="scientific">Trichosporon asahii var. asahii (strain CBS 8904)</name>
    <name type="common">Yeast</name>
    <dbReference type="NCBI Taxonomy" id="1220162"/>
    <lineage>
        <taxon>Eukaryota</taxon>
        <taxon>Fungi</taxon>
        <taxon>Dikarya</taxon>
        <taxon>Basidiomycota</taxon>
        <taxon>Agaricomycotina</taxon>
        <taxon>Tremellomycetes</taxon>
        <taxon>Trichosporonales</taxon>
        <taxon>Trichosporonaceae</taxon>
        <taxon>Trichosporon</taxon>
    </lineage>
</organism>
<protein>
    <submittedName>
        <fullName evidence="3">MUTL-like protein 1</fullName>
    </submittedName>
</protein>
<dbReference type="InterPro" id="IPR020568">
    <property type="entry name" value="Ribosomal_Su5_D2-typ_SF"/>
</dbReference>
<dbReference type="EMBL" id="AMBO01000282">
    <property type="protein sequence ID" value="EKD02474.1"/>
    <property type="molecule type" value="Genomic_DNA"/>
</dbReference>
<feature type="domain" description="DNA mismatch repair protein S5" evidence="2">
    <location>
        <begin position="54"/>
        <end position="196"/>
    </location>
</feature>
<dbReference type="Pfam" id="PF16413">
    <property type="entry name" value="Mlh1_C"/>
    <property type="match status" value="1"/>
</dbReference>
<dbReference type="SMART" id="SM01340">
    <property type="entry name" value="DNA_mis_repair"/>
    <property type="match status" value="1"/>
</dbReference>
<dbReference type="HOGENOM" id="CLU_004131_2_0_1"/>
<gene>
    <name evidence="3" type="ORF">A1Q2_03234</name>
</gene>
<dbReference type="GO" id="GO:0140664">
    <property type="term" value="F:ATP-dependent DNA damage sensor activity"/>
    <property type="evidence" value="ECO:0007669"/>
    <property type="project" value="InterPro"/>
</dbReference>
<dbReference type="InParanoid" id="K1WMX0"/>
<dbReference type="GO" id="GO:0005524">
    <property type="term" value="F:ATP binding"/>
    <property type="evidence" value="ECO:0007669"/>
    <property type="project" value="InterPro"/>
</dbReference>
<evidence type="ECO:0000259" key="2">
    <source>
        <dbReference type="SMART" id="SM01340"/>
    </source>
</evidence>